<sequence length="124" mass="13160">MTSMQHLDPPLASFRPPGGEGRLFYDPVLRLGISWLDTPPRSQPEGTAELAQAVAGIVQLAASRARAAGDFAALRDAVERALLGAEDSGQDPRESGLPEPPAIEDVDLGEAERLTALMRRQSGS</sequence>
<reference evidence="2 3" key="1">
    <citation type="submission" date="2020-03" db="EMBL/GenBank/DDBJ databases">
        <title>Roseomonas selenitidurans sp. nov. isolated from urban soil.</title>
        <authorList>
            <person name="Liu H."/>
        </authorList>
    </citation>
    <scope>NUCLEOTIDE SEQUENCE [LARGE SCALE GENOMIC DNA]</scope>
    <source>
        <strain evidence="2 3">BU-1</strain>
    </source>
</reference>
<protein>
    <submittedName>
        <fullName evidence="2">Uncharacterized protein</fullName>
    </submittedName>
</protein>
<evidence type="ECO:0000313" key="2">
    <source>
        <dbReference type="EMBL" id="NKC33313.1"/>
    </source>
</evidence>
<comment type="caution">
    <text evidence="2">The sequence shown here is derived from an EMBL/GenBank/DDBJ whole genome shotgun (WGS) entry which is preliminary data.</text>
</comment>
<name>A0ABX1E923_9PROT</name>
<feature type="region of interest" description="Disordered" evidence="1">
    <location>
        <begin position="84"/>
        <end position="109"/>
    </location>
</feature>
<gene>
    <name evidence="2" type="ORF">HEQ75_20805</name>
</gene>
<keyword evidence="3" id="KW-1185">Reference proteome</keyword>
<dbReference type="RefSeq" id="WP_168034040.1">
    <property type="nucleotide sequence ID" value="NZ_JAAVNE010000042.1"/>
</dbReference>
<evidence type="ECO:0000256" key="1">
    <source>
        <dbReference type="SAM" id="MobiDB-lite"/>
    </source>
</evidence>
<dbReference type="Proteomes" id="UP000787635">
    <property type="component" value="Unassembled WGS sequence"/>
</dbReference>
<accession>A0ABX1E923</accession>
<proteinExistence type="predicted"/>
<dbReference type="EMBL" id="JAAVNE010000042">
    <property type="protein sequence ID" value="NKC33313.1"/>
    <property type="molecule type" value="Genomic_DNA"/>
</dbReference>
<organism evidence="2 3">
    <name type="scientific">Falsiroseomonas selenitidurans</name>
    <dbReference type="NCBI Taxonomy" id="2716335"/>
    <lineage>
        <taxon>Bacteria</taxon>
        <taxon>Pseudomonadati</taxon>
        <taxon>Pseudomonadota</taxon>
        <taxon>Alphaproteobacteria</taxon>
        <taxon>Acetobacterales</taxon>
        <taxon>Roseomonadaceae</taxon>
        <taxon>Falsiroseomonas</taxon>
    </lineage>
</organism>
<evidence type="ECO:0000313" key="3">
    <source>
        <dbReference type="Proteomes" id="UP000787635"/>
    </source>
</evidence>